<evidence type="ECO:0000256" key="11">
    <source>
        <dbReference type="RuleBase" id="RU000461"/>
    </source>
</evidence>
<dbReference type="InterPro" id="IPR036396">
    <property type="entry name" value="Cyt_P450_sf"/>
</dbReference>
<dbReference type="PANTHER" id="PTHR47943:SF8">
    <property type="entry name" value="CYTOCHROME P450"/>
    <property type="match status" value="1"/>
</dbReference>
<keyword evidence="8 11" id="KW-0503">Monooxygenase</keyword>
<dbReference type="AlphaFoldDB" id="A0A371EE17"/>
<dbReference type="InterPro" id="IPR002401">
    <property type="entry name" value="Cyt_P450_E_grp-I"/>
</dbReference>
<protein>
    <submittedName>
        <fullName evidence="12">3,9-dihydroxypterocarpan 6A-monooxygenase</fullName>
    </submittedName>
</protein>
<dbReference type="OrthoDB" id="1103324at2759"/>
<dbReference type="Gene3D" id="1.10.630.10">
    <property type="entry name" value="Cytochrome P450"/>
    <property type="match status" value="1"/>
</dbReference>
<dbReference type="Pfam" id="PF00067">
    <property type="entry name" value="p450"/>
    <property type="match status" value="1"/>
</dbReference>
<comment type="similarity">
    <text evidence="3 11">Belongs to the cytochrome P450 family.</text>
</comment>
<keyword evidence="9" id="KW-0472">Membrane</keyword>
<comment type="subcellular location">
    <subcellularLocation>
        <location evidence="2">Membrane</location>
    </subcellularLocation>
</comment>
<evidence type="ECO:0000256" key="6">
    <source>
        <dbReference type="ARBA" id="ARBA00023002"/>
    </source>
</evidence>
<gene>
    <name evidence="12" type="primary">CYP93A1</name>
    <name evidence="12" type="ORF">CR513_57174</name>
</gene>
<evidence type="ECO:0000256" key="3">
    <source>
        <dbReference type="ARBA" id="ARBA00010617"/>
    </source>
</evidence>
<evidence type="ECO:0000256" key="7">
    <source>
        <dbReference type="ARBA" id="ARBA00023004"/>
    </source>
</evidence>
<dbReference type="InterPro" id="IPR001128">
    <property type="entry name" value="Cyt_P450"/>
</dbReference>
<keyword evidence="5 10" id="KW-0479">Metal-binding</keyword>
<dbReference type="GO" id="GO:0004497">
    <property type="term" value="F:monooxygenase activity"/>
    <property type="evidence" value="ECO:0007669"/>
    <property type="project" value="UniProtKB-KW"/>
</dbReference>
<reference evidence="12" key="1">
    <citation type="submission" date="2018-05" db="EMBL/GenBank/DDBJ databases">
        <title>Draft genome of Mucuna pruriens seed.</title>
        <authorList>
            <person name="Nnadi N.E."/>
            <person name="Vos R."/>
            <person name="Hasami M.H."/>
            <person name="Devisetty U.K."/>
            <person name="Aguiy J.C."/>
        </authorList>
    </citation>
    <scope>NUCLEOTIDE SEQUENCE [LARGE SCALE GENOMIC DNA]</scope>
    <source>
        <strain evidence="12">JCA_2017</strain>
    </source>
</reference>
<comment type="caution">
    <text evidence="12">The sequence shown here is derived from an EMBL/GenBank/DDBJ whole genome shotgun (WGS) entry which is preliminary data.</text>
</comment>
<dbReference type="Proteomes" id="UP000257109">
    <property type="component" value="Unassembled WGS sequence"/>
</dbReference>
<dbReference type="GO" id="GO:0016020">
    <property type="term" value="C:membrane"/>
    <property type="evidence" value="ECO:0007669"/>
    <property type="project" value="UniProtKB-SubCell"/>
</dbReference>
<feature type="binding site" description="axial binding residue" evidence="10">
    <location>
        <position position="451"/>
    </location>
    <ligand>
        <name>heme</name>
        <dbReference type="ChEBI" id="CHEBI:30413"/>
    </ligand>
    <ligandPart>
        <name>Fe</name>
        <dbReference type="ChEBI" id="CHEBI:18248"/>
    </ligandPart>
</feature>
<dbReference type="FunFam" id="1.10.630.10:FF:000019">
    <property type="entry name" value="Cytochrome P450 family protein"/>
    <property type="match status" value="1"/>
</dbReference>
<sequence length="508" mass="57787">MTAMAETQEYVKLLFLWLLATMVVRAILTKTRHNPRRPPGPPSLPIVGHLHLISSLPHQSFHALSTRYGPIVQLFLGSVPCVVVSSPELAKHFLKTHEPSFSNRFVNAAVHHLSYGSKGFLFAPYGNRWKFMKKICMSEILGARTLDQFLHVREQETLRFLRVLKAKGEAREAVDVGRELLVLANSVVSRMVLSRTCCDSDGDVEDTRKMVEDSAELVGKFNVADFVWFCKGFDLHGMKKRLGEIVERYDGMMERVIEEHQEERKRRKERGEGKNIRDLLDILLEIHEDENTKMKLSRENVKAFILDIFMAGTDTSSTTIEWALAELINHPHVMEKARQEINVVTGNNRLIQESELANLPYLQAIIKETLRLHPASPFIGRESSESCNVCGYDIPAKCLLYINLWSMGRDPNLWENPLEFRPERFVGKEKQFDVRGQNFQLMPFGTGRRGCPGASLALQIVPTNLAAMIQCFEWKVDGIVSMEEKPAITIPRAHPLTCVPLPRLSLSF</sequence>
<feature type="non-terminal residue" evidence="12">
    <location>
        <position position="1"/>
    </location>
</feature>
<dbReference type="STRING" id="157652.A0A371EE17"/>
<comment type="cofactor">
    <cofactor evidence="1 10">
        <name>heme</name>
        <dbReference type="ChEBI" id="CHEBI:30413"/>
    </cofactor>
</comment>
<organism evidence="12 13">
    <name type="scientific">Mucuna pruriens</name>
    <name type="common">Velvet bean</name>
    <name type="synonym">Dolichos pruriens</name>
    <dbReference type="NCBI Taxonomy" id="157652"/>
    <lineage>
        <taxon>Eukaryota</taxon>
        <taxon>Viridiplantae</taxon>
        <taxon>Streptophyta</taxon>
        <taxon>Embryophyta</taxon>
        <taxon>Tracheophyta</taxon>
        <taxon>Spermatophyta</taxon>
        <taxon>Magnoliopsida</taxon>
        <taxon>eudicotyledons</taxon>
        <taxon>Gunneridae</taxon>
        <taxon>Pentapetalae</taxon>
        <taxon>rosids</taxon>
        <taxon>fabids</taxon>
        <taxon>Fabales</taxon>
        <taxon>Fabaceae</taxon>
        <taxon>Papilionoideae</taxon>
        <taxon>50 kb inversion clade</taxon>
        <taxon>NPAAA clade</taxon>
        <taxon>indigoferoid/millettioid clade</taxon>
        <taxon>Phaseoleae</taxon>
        <taxon>Mucuna</taxon>
    </lineage>
</organism>
<evidence type="ECO:0000313" key="13">
    <source>
        <dbReference type="Proteomes" id="UP000257109"/>
    </source>
</evidence>
<keyword evidence="7 10" id="KW-0408">Iron</keyword>
<evidence type="ECO:0000256" key="8">
    <source>
        <dbReference type="ARBA" id="ARBA00023033"/>
    </source>
</evidence>
<dbReference type="GO" id="GO:0016705">
    <property type="term" value="F:oxidoreductase activity, acting on paired donors, with incorporation or reduction of molecular oxygen"/>
    <property type="evidence" value="ECO:0007669"/>
    <property type="project" value="InterPro"/>
</dbReference>
<dbReference type="SUPFAM" id="SSF48264">
    <property type="entry name" value="Cytochrome P450"/>
    <property type="match status" value="1"/>
</dbReference>
<evidence type="ECO:0000256" key="5">
    <source>
        <dbReference type="ARBA" id="ARBA00022723"/>
    </source>
</evidence>
<dbReference type="PRINTS" id="PR00463">
    <property type="entry name" value="EP450I"/>
</dbReference>
<dbReference type="GO" id="GO:0020037">
    <property type="term" value="F:heme binding"/>
    <property type="evidence" value="ECO:0007669"/>
    <property type="project" value="InterPro"/>
</dbReference>
<name>A0A371EE17_MUCPR</name>
<keyword evidence="13" id="KW-1185">Reference proteome</keyword>
<accession>A0A371EE17</accession>
<evidence type="ECO:0000256" key="2">
    <source>
        <dbReference type="ARBA" id="ARBA00004370"/>
    </source>
</evidence>
<proteinExistence type="inferred from homology"/>
<keyword evidence="6 11" id="KW-0560">Oxidoreductase</keyword>
<dbReference type="PANTHER" id="PTHR47943">
    <property type="entry name" value="CYTOCHROME P450 93A3-LIKE"/>
    <property type="match status" value="1"/>
</dbReference>
<evidence type="ECO:0000313" key="12">
    <source>
        <dbReference type="EMBL" id="RDX64288.1"/>
    </source>
</evidence>
<evidence type="ECO:0000256" key="1">
    <source>
        <dbReference type="ARBA" id="ARBA00001971"/>
    </source>
</evidence>
<keyword evidence="4 10" id="KW-0349">Heme</keyword>
<evidence type="ECO:0000256" key="4">
    <source>
        <dbReference type="ARBA" id="ARBA00022617"/>
    </source>
</evidence>
<evidence type="ECO:0000256" key="9">
    <source>
        <dbReference type="ARBA" id="ARBA00023136"/>
    </source>
</evidence>
<dbReference type="InterPro" id="IPR017972">
    <property type="entry name" value="Cyt_P450_CS"/>
</dbReference>
<dbReference type="CDD" id="cd20655">
    <property type="entry name" value="CYP93"/>
    <property type="match status" value="1"/>
</dbReference>
<dbReference type="EMBL" id="QJKJ01014452">
    <property type="protein sequence ID" value="RDX64288.1"/>
    <property type="molecule type" value="Genomic_DNA"/>
</dbReference>
<dbReference type="PRINTS" id="PR00385">
    <property type="entry name" value="P450"/>
</dbReference>
<dbReference type="GO" id="GO:0005506">
    <property type="term" value="F:iron ion binding"/>
    <property type="evidence" value="ECO:0007669"/>
    <property type="project" value="InterPro"/>
</dbReference>
<evidence type="ECO:0000256" key="10">
    <source>
        <dbReference type="PIRSR" id="PIRSR602401-1"/>
    </source>
</evidence>
<dbReference type="PROSITE" id="PS00086">
    <property type="entry name" value="CYTOCHROME_P450"/>
    <property type="match status" value="1"/>
</dbReference>